<sequence length="198" mass="21393">MLINGVLFAFFLAALAFFFHGRFMVNRGAVAAEGLDMPAPTEPPPAPPVAEPVASVVAPAIVEDHHEPLDLDIAISLDDELPEVEIIELHHCDDVLTLEFAEEPNAHLHVVNGSASAAVDHGTAQSSWLDVYLSRAEWLDVQDLDSSGEYPPGLATHVIRIDLGSSLTRSDGTVTGKINDNPEIFFDREVASETEFTV</sequence>
<dbReference type="AlphaFoldDB" id="A0A5C5G8V9"/>
<keyword evidence="2" id="KW-1185">Reference proteome</keyword>
<proteinExistence type="predicted"/>
<evidence type="ECO:0000313" key="1">
    <source>
        <dbReference type="EMBL" id="TNY31161.1"/>
    </source>
</evidence>
<dbReference type="Proteomes" id="UP000314011">
    <property type="component" value="Unassembled WGS sequence"/>
</dbReference>
<name>A0A5C5G8V9_9RHOB</name>
<evidence type="ECO:0000313" key="2">
    <source>
        <dbReference type="Proteomes" id="UP000314011"/>
    </source>
</evidence>
<comment type="caution">
    <text evidence="1">The sequence shown here is derived from an EMBL/GenBank/DDBJ whole genome shotgun (WGS) entry which is preliminary data.</text>
</comment>
<protein>
    <submittedName>
        <fullName evidence="1">Uncharacterized protein</fullName>
    </submittedName>
</protein>
<dbReference type="EMBL" id="VFFF01000002">
    <property type="protein sequence ID" value="TNY31161.1"/>
    <property type="molecule type" value="Genomic_DNA"/>
</dbReference>
<reference evidence="1 2" key="1">
    <citation type="submission" date="2019-06" db="EMBL/GenBank/DDBJ databases">
        <title>Genome of new Rhodobacteraceae sp. SM1903.</title>
        <authorList>
            <person name="Ren X."/>
        </authorList>
    </citation>
    <scope>NUCLEOTIDE SEQUENCE [LARGE SCALE GENOMIC DNA]</scope>
    <source>
        <strain evidence="1 2">SM1903</strain>
    </source>
</reference>
<dbReference type="RefSeq" id="WP_140195906.1">
    <property type="nucleotide sequence ID" value="NZ_CP065915.1"/>
</dbReference>
<accession>A0A5C5G8V9</accession>
<dbReference type="OrthoDB" id="7870248at2"/>
<organism evidence="1 2">
    <name type="scientific">Pelagovum pacificum</name>
    <dbReference type="NCBI Taxonomy" id="2588711"/>
    <lineage>
        <taxon>Bacteria</taxon>
        <taxon>Pseudomonadati</taxon>
        <taxon>Pseudomonadota</taxon>
        <taxon>Alphaproteobacteria</taxon>
        <taxon>Rhodobacterales</taxon>
        <taxon>Paracoccaceae</taxon>
        <taxon>Pelagovum</taxon>
    </lineage>
</organism>
<gene>
    <name evidence="1" type="ORF">FHY64_14105</name>
</gene>